<dbReference type="HAMAP" id="MF_00083">
    <property type="entry name" value="Pept_tRNA_hydro_bact"/>
    <property type="match status" value="1"/>
</dbReference>
<evidence type="ECO:0000256" key="4">
    <source>
        <dbReference type="ARBA" id="ARBA00022884"/>
    </source>
</evidence>
<keyword evidence="2 7" id="KW-0820">tRNA-binding</keyword>
<dbReference type="PANTHER" id="PTHR17224">
    <property type="entry name" value="PEPTIDYL-TRNA HYDROLASE"/>
    <property type="match status" value="1"/>
</dbReference>
<keyword evidence="4 7" id="KW-0694">RNA-binding</keyword>
<comment type="similarity">
    <text evidence="5 7 9">Belongs to the PTH family.</text>
</comment>
<comment type="catalytic activity">
    <reaction evidence="7 8">
        <text>an N-acyl-L-alpha-aminoacyl-tRNA + H2O = an N-acyl-L-amino acid + a tRNA + H(+)</text>
        <dbReference type="Rhea" id="RHEA:54448"/>
        <dbReference type="Rhea" id="RHEA-COMP:10123"/>
        <dbReference type="Rhea" id="RHEA-COMP:13883"/>
        <dbReference type="ChEBI" id="CHEBI:15377"/>
        <dbReference type="ChEBI" id="CHEBI:15378"/>
        <dbReference type="ChEBI" id="CHEBI:59874"/>
        <dbReference type="ChEBI" id="CHEBI:78442"/>
        <dbReference type="ChEBI" id="CHEBI:138191"/>
        <dbReference type="EC" id="3.1.1.29"/>
    </reaction>
</comment>
<comment type="function">
    <text evidence="7">Hydrolyzes ribosome-free peptidyl-tRNAs (with 1 or more amino acids incorporated), which drop off the ribosome during protein synthesis, or as a result of ribosome stalling.</text>
</comment>
<dbReference type="EC" id="3.1.1.29" evidence="1 7"/>
<dbReference type="PANTHER" id="PTHR17224:SF1">
    <property type="entry name" value="PEPTIDYL-TRNA HYDROLASE"/>
    <property type="match status" value="1"/>
</dbReference>
<organism evidence="10 11">
    <name type="scientific">Erwinia amylovora NBRC 12687 = CFBP 1232</name>
    <dbReference type="NCBI Taxonomy" id="1219359"/>
    <lineage>
        <taxon>Bacteria</taxon>
        <taxon>Pseudomonadati</taxon>
        <taxon>Pseudomonadota</taxon>
        <taxon>Gammaproteobacteria</taxon>
        <taxon>Enterobacterales</taxon>
        <taxon>Erwiniaceae</taxon>
        <taxon>Erwinia</taxon>
    </lineage>
</organism>
<feature type="site" description="Discriminates between blocked and unblocked aminoacyl-tRNA" evidence="7">
    <location>
        <position position="12"/>
    </location>
</feature>
<protein>
    <recommendedName>
        <fullName evidence="6 7">Peptidyl-tRNA hydrolase</fullName>
        <shortName evidence="7">Pth</shortName>
        <ecNumber evidence="1 7">3.1.1.29</ecNumber>
    </recommendedName>
</protein>
<dbReference type="AlphaFoldDB" id="A0A831A4F7"/>
<evidence type="ECO:0000256" key="2">
    <source>
        <dbReference type="ARBA" id="ARBA00022555"/>
    </source>
</evidence>
<evidence type="ECO:0000256" key="3">
    <source>
        <dbReference type="ARBA" id="ARBA00022801"/>
    </source>
</evidence>
<feature type="site" description="Stabilizes the basic form of H active site to accept a proton" evidence="7">
    <location>
        <position position="95"/>
    </location>
</feature>
<evidence type="ECO:0000256" key="8">
    <source>
        <dbReference type="RuleBase" id="RU000673"/>
    </source>
</evidence>
<evidence type="ECO:0000256" key="9">
    <source>
        <dbReference type="RuleBase" id="RU004320"/>
    </source>
</evidence>
<evidence type="ECO:0000256" key="7">
    <source>
        <dbReference type="HAMAP-Rule" id="MF_00083"/>
    </source>
</evidence>
<dbReference type="InterPro" id="IPR036416">
    <property type="entry name" value="Pept_tRNA_hydro_sf"/>
</dbReference>
<accession>A0A831A4F7</accession>
<sequence length="195" mass="21262">MSRIKLIVGLANPGAEYAATRHNAGAWYVDLLAERHNRSLKPESKFFGYTARLNIGGEDVRLLVPTTFMNLSGKAVAAMATFYRIPADEILVAHDELDLPPGVAKFKQGGGHGGHNGLKDIISKLGNNVNFHRLRIGIGHPGDRNQVVGFVLGKPQAAEKALIDNAVDEAARCTEVWLKEDRLKAMNRLHSYKGG</sequence>
<comment type="subcellular location">
    <subcellularLocation>
        <location evidence="7">Cytoplasm</location>
    </subcellularLocation>
</comment>
<dbReference type="SUPFAM" id="SSF53178">
    <property type="entry name" value="Peptidyl-tRNA hydrolase-like"/>
    <property type="match status" value="1"/>
</dbReference>
<evidence type="ECO:0000313" key="11">
    <source>
        <dbReference type="Proteomes" id="UP000013111"/>
    </source>
</evidence>
<feature type="active site" description="Proton acceptor" evidence="7">
    <location>
        <position position="22"/>
    </location>
</feature>
<keyword evidence="3 7" id="KW-0378">Hydrolase</keyword>
<evidence type="ECO:0000256" key="5">
    <source>
        <dbReference type="ARBA" id="ARBA00038063"/>
    </source>
</evidence>
<name>A0A831A4F7_ERWAM</name>
<dbReference type="RefSeq" id="WP_004157302.1">
    <property type="nucleotide sequence ID" value="NZ_BAYW01000002.1"/>
</dbReference>
<dbReference type="GO" id="GO:0005737">
    <property type="term" value="C:cytoplasm"/>
    <property type="evidence" value="ECO:0007669"/>
    <property type="project" value="UniProtKB-SubCell"/>
</dbReference>
<dbReference type="GeneID" id="97605877"/>
<dbReference type="Pfam" id="PF01195">
    <property type="entry name" value="Pept_tRNA_hydro"/>
    <property type="match status" value="1"/>
</dbReference>
<reference evidence="10 11" key="2">
    <citation type="submission" date="2013-04" db="EMBL/GenBank/DDBJ databases">
        <title>Comparative genomics of 12 strains of Erwinia amylovora identifies a pan-genome with a large conserved core and provides insights into host specificity.</title>
        <authorList>
            <person name="Mann R.A."/>
            <person name="Smits T.H.M."/>
            <person name="Buehlmann A."/>
            <person name="Blom J."/>
            <person name="Goesmann A."/>
            <person name="Frey J.E."/>
            <person name="Plummer K.M."/>
            <person name="Beer S.V."/>
            <person name="Luck J."/>
            <person name="Duffy B."/>
            <person name="Rodoni B."/>
        </authorList>
    </citation>
    <scope>NUCLEOTIDE SEQUENCE [LARGE SCALE GENOMIC DNA]</scope>
    <source>
        <strain evidence="11">CFBP 1232</strain>
    </source>
</reference>
<reference evidence="10 11" key="1">
    <citation type="submission" date="2012-11" db="EMBL/GenBank/DDBJ databases">
        <authorList>
            <person name="Linke B."/>
        </authorList>
    </citation>
    <scope>NUCLEOTIDE SEQUENCE [LARGE SCALE GENOMIC DNA]</scope>
    <source>
        <strain evidence="11">CFBP 1232</strain>
    </source>
</reference>
<dbReference type="PROSITE" id="PS01196">
    <property type="entry name" value="PEPT_TRNA_HYDROL_2"/>
    <property type="match status" value="1"/>
</dbReference>
<dbReference type="PROSITE" id="PS01195">
    <property type="entry name" value="PEPT_TRNA_HYDROL_1"/>
    <property type="match status" value="1"/>
</dbReference>
<dbReference type="GO" id="GO:0006515">
    <property type="term" value="P:protein quality control for misfolded or incompletely synthesized proteins"/>
    <property type="evidence" value="ECO:0007669"/>
    <property type="project" value="UniProtKB-UniRule"/>
</dbReference>
<feature type="binding site" evidence="7">
    <location>
        <position position="70"/>
    </location>
    <ligand>
        <name>tRNA</name>
        <dbReference type="ChEBI" id="CHEBI:17843"/>
    </ligand>
</feature>
<evidence type="ECO:0000313" key="10">
    <source>
        <dbReference type="EMBL" id="CCO93579.1"/>
    </source>
</evidence>
<dbReference type="InterPro" id="IPR018171">
    <property type="entry name" value="Pept_tRNA_hydro_CS"/>
</dbReference>
<dbReference type="InterPro" id="IPR001328">
    <property type="entry name" value="Pept_tRNA_hydro"/>
</dbReference>
<dbReference type="EMBL" id="CAPB01000012">
    <property type="protein sequence ID" value="CCO93579.1"/>
    <property type="molecule type" value="Genomic_DNA"/>
</dbReference>
<keyword evidence="7" id="KW-0963">Cytoplasm</keyword>
<dbReference type="CDD" id="cd00462">
    <property type="entry name" value="PTH"/>
    <property type="match status" value="1"/>
</dbReference>
<dbReference type="NCBIfam" id="TIGR00447">
    <property type="entry name" value="pth"/>
    <property type="match status" value="1"/>
</dbReference>
<feature type="binding site" evidence="7">
    <location>
        <position position="17"/>
    </location>
    <ligand>
        <name>tRNA</name>
        <dbReference type="ChEBI" id="CHEBI:17843"/>
    </ligand>
</feature>
<feature type="binding site" evidence="7">
    <location>
        <position position="116"/>
    </location>
    <ligand>
        <name>tRNA</name>
        <dbReference type="ChEBI" id="CHEBI:17843"/>
    </ligand>
</feature>
<comment type="caution">
    <text evidence="10">The sequence shown here is derived from an EMBL/GenBank/DDBJ whole genome shotgun (WGS) entry which is preliminary data.</text>
</comment>
<dbReference type="GO" id="GO:0000049">
    <property type="term" value="F:tRNA binding"/>
    <property type="evidence" value="ECO:0007669"/>
    <property type="project" value="UniProtKB-UniRule"/>
</dbReference>
<feature type="binding site" evidence="7">
    <location>
        <position position="68"/>
    </location>
    <ligand>
        <name>tRNA</name>
        <dbReference type="ChEBI" id="CHEBI:17843"/>
    </ligand>
</feature>
<evidence type="ECO:0000256" key="6">
    <source>
        <dbReference type="ARBA" id="ARBA00050038"/>
    </source>
</evidence>
<dbReference type="Proteomes" id="UP000013111">
    <property type="component" value="Unassembled WGS sequence"/>
</dbReference>
<dbReference type="GO" id="GO:0072344">
    <property type="term" value="P:rescue of stalled ribosome"/>
    <property type="evidence" value="ECO:0007669"/>
    <property type="project" value="UniProtKB-UniRule"/>
</dbReference>
<dbReference type="Gene3D" id="3.40.50.1470">
    <property type="entry name" value="Peptidyl-tRNA hydrolase"/>
    <property type="match status" value="1"/>
</dbReference>
<dbReference type="FunFam" id="3.40.50.1470:FF:000001">
    <property type="entry name" value="Peptidyl-tRNA hydrolase"/>
    <property type="match status" value="1"/>
</dbReference>
<comment type="subunit">
    <text evidence="7">Monomer.</text>
</comment>
<proteinExistence type="inferred from homology"/>
<gene>
    <name evidence="7 10" type="primary">pth</name>
    <name evidence="10" type="ORF">BN437_1644</name>
</gene>
<dbReference type="GO" id="GO:0004045">
    <property type="term" value="F:peptidyl-tRNA hydrolase activity"/>
    <property type="evidence" value="ECO:0007669"/>
    <property type="project" value="UniProtKB-UniRule"/>
</dbReference>
<evidence type="ECO:0000256" key="1">
    <source>
        <dbReference type="ARBA" id="ARBA00013260"/>
    </source>
</evidence>
<comment type="function">
    <text evidence="7">Catalyzes the release of premature peptidyl moieties from peptidyl-tRNA molecules trapped in stalled 50S ribosomal subunits, and thus maintains levels of free tRNAs and 50S ribosomes.</text>
</comment>